<dbReference type="AlphaFoldDB" id="A0A2D3VHS3"/>
<dbReference type="GeneID" id="35606378"/>
<evidence type="ECO:0000313" key="2">
    <source>
        <dbReference type="Proteomes" id="UP000225277"/>
    </source>
</evidence>
<dbReference type="Gene3D" id="3.40.50.150">
    <property type="entry name" value="Vaccinia Virus protein VP39"/>
    <property type="match status" value="1"/>
</dbReference>
<dbReference type="Proteomes" id="UP000225277">
    <property type="component" value="Unassembled WGS sequence"/>
</dbReference>
<evidence type="ECO:0008006" key="3">
    <source>
        <dbReference type="Google" id="ProtNLM"/>
    </source>
</evidence>
<keyword evidence="2" id="KW-1185">Reference proteome</keyword>
<reference evidence="1 2" key="1">
    <citation type="submission" date="2016-03" db="EMBL/GenBank/DDBJ databases">
        <authorList>
            <person name="Ploux O."/>
        </authorList>
    </citation>
    <scope>NUCLEOTIDE SEQUENCE [LARGE SCALE GENOMIC DNA]</scope>
    <source>
        <strain evidence="1 2">URUG2</strain>
    </source>
</reference>
<name>A0A2D3VHS3_9PEZI</name>
<accession>A0A2D3VHS3</accession>
<gene>
    <name evidence="1" type="ORF">RCC_11359</name>
</gene>
<evidence type="ECO:0000313" key="1">
    <source>
        <dbReference type="EMBL" id="CZT25690.1"/>
    </source>
</evidence>
<dbReference type="RefSeq" id="XP_023632348.1">
    <property type="nucleotide sequence ID" value="XM_023776580.1"/>
</dbReference>
<organism evidence="1 2">
    <name type="scientific">Ramularia collo-cygni</name>
    <dbReference type="NCBI Taxonomy" id="112498"/>
    <lineage>
        <taxon>Eukaryota</taxon>
        <taxon>Fungi</taxon>
        <taxon>Dikarya</taxon>
        <taxon>Ascomycota</taxon>
        <taxon>Pezizomycotina</taxon>
        <taxon>Dothideomycetes</taxon>
        <taxon>Dothideomycetidae</taxon>
        <taxon>Mycosphaerellales</taxon>
        <taxon>Mycosphaerellaceae</taxon>
        <taxon>Ramularia</taxon>
    </lineage>
</organism>
<protein>
    <recommendedName>
        <fullName evidence="3">Methyltransferase type 11 domain-containing protein</fullName>
    </recommendedName>
</protein>
<dbReference type="OrthoDB" id="417697at2759"/>
<sequence length="256" mass="28514">MTPDDEHNLSPSETSRLERQQKYITNALGFVLHSTVRRSLAGDDLGIKRFRVAVVSDTPINLDEDPAIDKPWSTLSPTQMTSSTGVAPESAEQFDVVVVNLLHTSMGVDDWETTIQNMTDLLRPGGWVQWVDWDPITARIAGSTPGTPDASNLRAFLRNYTDVIQARNVGSTYRISTMLKSHGFVERDSDMYPVAPDIGLTRVVAEGALDYLERTGNLSREEVRAAEANIEQEIRVSGPLVWYDLWCHIAQKPTKS</sequence>
<proteinExistence type="predicted"/>
<dbReference type="SUPFAM" id="SSF53335">
    <property type="entry name" value="S-adenosyl-L-methionine-dependent methyltransferases"/>
    <property type="match status" value="1"/>
</dbReference>
<dbReference type="InterPro" id="IPR029063">
    <property type="entry name" value="SAM-dependent_MTases_sf"/>
</dbReference>
<dbReference type="EMBL" id="FJUY01000029">
    <property type="protein sequence ID" value="CZT25690.1"/>
    <property type="molecule type" value="Genomic_DNA"/>
</dbReference>
<dbReference type="STRING" id="112498.A0A2D3VHS3"/>